<reference evidence="3 4" key="2">
    <citation type="submission" date="2019-07" db="EMBL/GenBank/DDBJ databases">
        <authorList>
            <person name="Huang Y."/>
        </authorList>
    </citation>
    <scope>NUCLEOTIDE SEQUENCE [LARGE SCALE GENOMIC DNA]</scope>
    <source>
        <strain evidence="3 4">HY188</strain>
    </source>
</reference>
<dbReference type="AlphaFoldDB" id="A0A516X360"/>
<dbReference type="InterPro" id="IPR017853">
    <property type="entry name" value="GH"/>
</dbReference>
<feature type="chain" id="PRO_5021840971" description="Alpha-L-arabinofuranosidase" evidence="2">
    <location>
        <begin position="32"/>
        <end position="514"/>
    </location>
</feature>
<dbReference type="OrthoDB" id="4522580at2"/>
<keyword evidence="4" id="KW-1185">Reference proteome</keyword>
<dbReference type="EMBL" id="CP041765">
    <property type="protein sequence ID" value="QDQ97516.1"/>
    <property type="molecule type" value="Genomic_DNA"/>
</dbReference>
<dbReference type="SUPFAM" id="SSF51445">
    <property type="entry name" value="(Trans)glycosidases"/>
    <property type="match status" value="1"/>
</dbReference>
<feature type="region of interest" description="Disordered" evidence="1">
    <location>
        <begin position="495"/>
        <end position="514"/>
    </location>
</feature>
<dbReference type="KEGG" id="toy:FO059_09480"/>
<dbReference type="Proteomes" id="UP000317344">
    <property type="component" value="Chromosome"/>
</dbReference>
<protein>
    <recommendedName>
        <fullName evidence="5">Alpha-L-arabinofuranosidase</fullName>
    </recommendedName>
</protein>
<proteinExistence type="predicted"/>
<evidence type="ECO:0008006" key="5">
    <source>
        <dbReference type="Google" id="ProtNLM"/>
    </source>
</evidence>
<keyword evidence="2" id="KW-0732">Signal</keyword>
<organism evidence="3 4">
    <name type="scientific">Tomitella fengzijianii</name>
    <dbReference type="NCBI Taxonomy" id="2597660"/>
    <lineage>
        <taxon>Bacteria</taxon>
        <taxon>Bacillati</taxon>
        <taxon>Actinomycetota</taxon>
        <taxon>Actinomycetes</taxon>
        <taxon>Mycobacteriales</taxon>
        <taxon>Tomitella</taxon>
    </lineage>
</organism>
<dbReference type="RefSeq" id="WP_143908281.1">
    <property type="nucleotide sequence ID" value="NZ_CP041765.1"/>
</dbReference>
<sequence length="514" mass="54446">MVDTRPVFRRWAVVAGVTVAAVLAASGPAVAGPVLPGAPPATVTLQPAGAVREVPTDFFGVNGARIISPENAEQWHDPVFRQALAGVDAGLIRVQGGTTSQWIDWRTGRFIQRPGGEFPGQNEGRNPILLSDWADVVRATGATPIFDLNVLTSTVDEQIAMLHEAQRLGMDVRYVELGNELWDPGPYYRQVYPTGADYARTMNEWIVRLRQEFPDIKIGVSGADDSSIVTTALGPRIQTWNAGLYANIRGADAVVLHPYWTPDPVQADIGSTAAGGVAAWNGFADKAIGGVPAGMEVWITEYNQINIPFGEIPGFPPQLISGVPQTWAVGLSVAGFALSSLTDPRVRMSVLHAAIDGLPSARSRAANGNEEIHALLADGSGGSIEYGRTALNEALTPIYTRGREGGTVQRITADGAPEVTVALGTPLGITRVTSIVGAEFLGDHPGAFLVNLGDQPVHVRMPDGLSGTLTADTLNAPPLSNPAFTPSDHVTETRTEVTGEATLPPYSLTQLTPR</sequence>
<dbReference type="Gene3D" id="3.20.20.80">
    <property type="entry name" value="Glycosidases"/>
    <property type="match status" value="1"/>
</dbReference>
<name>A0A516X360_9ACTN</name>
<accession>A0A516X360</accession>
<gene>
    <name evidence="3" type="ORF">FO059_09480</name>
</gene>
<feature type="signal peptide" evidence="2">
    <location>
        <begin position="1"/>
        <end position="31"/>
    </location>
</feature>
<evidence type="ECO:0000313" key="3">
    <source>
        <dbReference type="EMBL" id="QDQ97516.1"/>
    </source>
</evidence>
<evidence type="ECO:0000256" key="1">
    <source>
        <dbReference type="SAM" id="MobiDB-lite"/>
    </source>
</evidence>
<evidence type="ECO:0000313" key="4">
    <source>
        <dbReference type="Proteomes" id="UP000317344"/>
    </source>
</evidence>
<evidence type="ECO:0000256" key="2">
    <source>
        <dbReference type="SAM" id="SignalP"/>
    </source>
</evidence>
<reference evidence="3 4" key="1">
    <citation type="submission" date="2019-07" db="EMBL/GenBank/DDBJ databases">
        <title>Tomitella cavernea sp. nov., an actinomycete isolated from soil.</title>
        <authorList>
            <person name="Cheng J."/>
        </authorList>
    </citation>
    <scope>NUCLEOTIDE SEQUENCE [LARGE SCALE GENOMIC DNA]</scope>
    <source>
        <strain evidence="3 4">HY188</strain>
    </source>
</reference>